<dbReference type="Pfam" id="PF03462">
    <property type="entry name" value="PCRF"/>
    <property type="match status" value="1"/>
</dbReference>
<evidence type="ECO:0000256" key="3">
    <source>
        <dbReference type="ARBA" id="ARBA00022917"/>
    </source>
</evidence>
<evidence type="ECO:0000313" key="6">
    <source>
        <dbReference type="EMBL" id="KAK4323094.1"/>
    </source>
</evidence>
<dbReference type="Gene3D" id="3.30.70.1660">
    <property type="match status" value="1"/>
</dbReference>
<keyword evidence="3" id="KW-0648">Protein biosynthesis</keyword>
<evidence type="ECO:0000259" key="5">
    <source>
        <dbReference type="PROSITE" id="PS00745"/>
    </source>
</evidence>
<dbReference type="FunFam" id="3.30.70.1660:FF:000002">
    <property type="entry name" value="Peptide chain release factor 1"/>
    <property type="match status" value="1"/>
</dbReference>
<dbReference type="AlphaFoldDB" id="A0AAE1QAC0"/>
<comment type="caution">
    <text evidence="6">The sequence shown here is derived from an EMBL/GenBank/DDBJ whole genome shotgun (WGS) entry which is preliminary data.</text>
</comment>
<dbReference type="Pfam" id="PF00472">
    <property type="entry name" value="RF-1"/>
    <property type="match status" value="1"/>
</dbReference>
<gene>
    <name evidence="6" type="ORF">Pmani_006184</name>
</gene>
<dbReference type="EMBL" id="JAWZYT010000473">
    <property type="protein sequence ID" value="KAK4323094.1"/>
    <property type="molecule type" value="Genomic_DNA"/>
</dbReference>
<dbReference type="SMART" id="SM00937">
    <property type="entry name" value="PCRF"/>
    <property type="match status" value="1"/>
</dbReference>
<dbReference type="InterPro" id="IPR000352">
    <property type="entry name" value="Pep_chain_release_fac_I"/>
</dbReference>
<dbReference type="Proteomes" id="UP001292094">
    <property type="component" value="Unassembled WGS sequence"/>
</dbReference>
<dbReference type="PROSITE" id="PS00745">
    <property type="entry name" value="RF_PROK_I"/>
    <property type="match status" value="1"/>
</dbReference>
<organism evidence="6 7">
    <name type="scientific">Petrolisthes manimaculis</name>
    <dbReference type="NCBI Taxonomy" id="1843537"/>
    <lineage>
        <taxon>Eukaryota</taxon>
        <taxon>Metazoa</taxon>
        <taxon>Ecdysozoa</taxon>
        <taxon>Arthropoda</taxon>
        <taxon>Crustacea</taxon>
        <taxon>Multicrustacea</taxon>
        <taxon>Malacostraca</taxon>
        <taxon>Eumalacostraca</taxon>
        <taxon>Eucarida</taxon>
        <taxon>Decapoda</taxon>
        <taxon>Pleocyemata</taxon>
        <taxon>Anomura</taxon>
        <taxon>Galatheoidea</taxon>
        <taxon>Porcellanidae</taxon>
        <taxon>Petrolisthes</taxon>
    </lineage>
</organism>
<sequence>MSRLYLAPRIMKHLTRDWMRLFHLHHNTQSLGRCRRSLHTQARKSANKQQSWRTAHVTDQRTRHYSTSSEDLLSLDNPSVQKYLNSLKAKYESALEMGDATSMKFVSTVRPVMDIVEEVEAIQGDMQELRTLAEEGNSDKEMKDLAQKDLHDVQETLTVLKDQLFEVLVPEEPIDNTNVVLEVSAGVGGQEAMLFSQEVFNMYQGFAEYMGWTSDITDYETTDLGGLRHGSAVISGDSVYQALKYEGGIHRVQRVPKTEKAGRIHTSTVSVTVLPQPSEIEVQILDKDLKIDTKRASGAGGQHVNTTDSAVRITHLPSGLVVECQEERSQHHNRNTCLKKLRAQLYQQQLDHITSSYTSNRKLQVGTRARSEKIRTYNYPQDRVTDHRIGLSVHNLPSFLSGTELLHSFIYQVLEEAQKEKLQELFSSRGEMKTPPK</sequence>
<dbReference type="FunFam" id="3.30.160.20:FF:000004">
    <property type="entry name" value="Peptide chain release factor 1"/>
    <property type="match status" value="1"/>
</dbReference>
<accession>A0AAE1QAC0</accession>
<dbReference type="Gene3D" id="6.10.140.1950">
    <property type="match status" value="1"/>
</dbReference>
<keyword evidence="2" id="KW-0488">Methylation</keyword>
<evidence type="ECO:0000313" key="7">
    <source>
        <dbReference type="Proteomes" id="UP001292094"/>
    </source>
</evidence>
<dbReference type="PANTHER" id="PTHR43804">
    <property type="entry name" value="LD18447P"/>
    <property type="match status" value="1"/>
</dbReference>
<dbReference type="GO" id="GO:0003747">
    <property type="term" value="F:translation release factor activity"/>
    <property type="evidence" value="ECO:0007669"/>
    <property type="project" value="InterPro"/>
</dbReference>
<dbReference type="Gene3D" id="3.30.160.20">
    <property type="match status" value="1"/>
</dbReference>
<name>A0AAE1QAC0_9EUCA</name>
<proteinExistence type="inferred from homology"/>
<comment type="similarity">
    <text evidence="1">Belongs to the prokaryotic/mitochondrial release factor family.</text>
</comment>
<feature type="region of interest" description="Disordered" evidence="4">
    <location>
        <begin position="40"/>
        <end position="63"/>
    </location>
</feature>
<dbReference type="InterPro" id="IPR005139">
    <property type="entry name" value="PCRF"/>
</dbReference>
<evidence type="ECO:0000256" key="4">
    <source>
        <dbReference type="SAM" id="MobiDB-lite"/>
    </source>
</evidence>
<dbReference type="GO" id="GO:0005737">
    <property type="term" value="C:cytoplasm"/>
    <property type="evidence" value="ECO:0007669"/>
    <property type="project" value="UniProtKB-ARBA"/>
</dbReference>
<dbReference type="PANTHER" id="PTHR43804:SF7">
    <property type="entry name" value="LD18447P"/>
    <property type="match status" value="1"/>
</dbReference>
<reference evidence="6" key="1">
    <citation type="submission" date="2023-11" db="EMBL/GenBank/DDBJ databases">
        <title>Genome assemblies of two species of porcelain crab, Petrolisthes cinctipes and Petrolisthes manimaculis (Anomura: Porcellanidae).</title>
        <authorList>
            <person name="Angst P."/>
        </authorList>
    </citation>
    <scope>NUCLEOTIDE SEQUENCE</scope>
    <source>
        <strain evidence="6">PB745_02</strain>
        <tissue evidence="6">Gill</tissue>
    </source>
</reference>
<evidence type="ECO:0000256" key="1">
    <source>
        <dbReference type="ARBA" id="ARBA00010835"/>
    </source>
</evidence>
<dbReference type="InterPro" id="IPR050057">
    <property type="entry name" value="Prokaryotic/Mito_RF"/>
</dbReference>
<evidence type="ECO:0000256" key="2">
    <source>
        <dbReference type="ARBA" id="ARBA00022481"/>
    </source>
</evidence>
<feature type="domain" description="Prokaryotic-type class I peptide chain release factors" evidence="5">
    <location>
        <begin position="295"/>
        <end position="311"/>
    </location>
</feature>
<dbReference type="SUPFAM" id="SSF75620">
    <property type="entry name" value="Release factor"/>
    <property type="match status" value="1"/>
</dbReference>
<keyword evidence="7" id="KW-1185">Reference proteome</keyword>
<protein>
    <recommendedName>
        <fullName evidence="5">Prokaryotic-type class I peptide chain release factors domain-containing protein</fullName>
    </recommendedName>
</protein>
<dbReference type="InterPro" id="IPR045853">
    <property type="entry name" value="Pep_chain_release_fac_I_sf"/>
</dbReference>